<evidence type="ECO:0000313" key="2">
    <source>
        <dbReference type="EMBL" id="AZU97124.1"/>
    </source>
</evidence>
<evidence type="ECO:0000256" key="1">
    <source>
        <dbReference type="SAM" id="MobiDB-lite"/>
    </source>
</evidence>
<dbReference type="EMBL" id="MK061412">
    <property type="protein sequence ID" value="AZU97124.1"/>
    <property type="molecule type" value="Genomic_DNA"/>
</dbReference>
<gene>
    <name evidence="2" type="primary">46</name>
    <name evidence="2" type="ORF">SEA_GILSON_46</name>
</gene>
<dbReference type="Proteomes" id="UP000284334">
    <property type="component" value="Segment"/>
</dbReference>
<sequence length="75" mass="8258">MDNTKRLELTITALKQSLGKKIADAEEEIASIRAEASLLLEDNAKRIGELEQENAELKSRLEETSENVAVSSEDA</sequence>
<feature type="compositionally biased region" description="Polar residues" evidence="1">
    <location>
        <begin position="66"/>
        <end position="75"/>
    </location>
</feature>
<proteinExistence type="predicted"/>
<dbReference type="KEGG" id="vg:55612737"/>
<organism evidence="2 3">
    <name type="scientific">Streptomyces phage Gilson</name>
    <dbReference type="NCBI Taxonomy" id="2488789"/>
    <lineage>
        <taxon>Viruses</taxon>
        <taxon>Duplodnaviria</taxon>
        <taxon>Heunggongvirae</taxon>
        <taxon>Uroviricota</taxon>
        <taxon>Caudoviricetes</taxon>
        <taxon>Stanwilliamsviridae</taxon>
        <taxon>Loccivirinae</taxon>
        <taxon>Gilsonvirus</taxon>
        <taxon>Gilsonvirus gilson</taxon>
    </lineage>
</organism>
<reference evidence="2 3" key="1">
    <citation type="submission" date="2018-10" db="EMBL/GenBank/DDBJ databases">
        <authorList>
            <person name="Soria N.A."/>
            <person name="Batley M.G."/>
            <person name="Hanafy A."/>
            <person name="Singh N."/>
            <person name="Shaffer C.D."/>
            <person name="Weston-Hafer K.A."/>
            <person name="Russell D.A."/>
            <person name="Pope W.H."/>
            <person name="Jacobs-Sera D."/>
            <person name="Hendrix R.W."/>
            <person name="Hatfull G.F."/>
        </authorList>
    </citation>
    <scope>NUCLEOTIDE SEQUENCE [LARGE SCALE GENOMIC DNA]</scope>
</reference>
<feature type="region of interest" description="Disordered" evidence="1">
    <location>
        <begin position="56"/>
        <end position="75"/>
    </location>
</feature>
<evidence type="ECO:0000313" key="3">
    <source>
        <dbReference type="Proteomes" id="UP000284334"/>
    </source>
</evidence>
<dbReference type="GeneID" id="55612737"/>
<accession>A0A3Q9R4R2</accession>
<protein>
    <submittedName>
        <fullName evidence="2">Uncharacterized protein</fullName>
    </submittedName>
</protein>
<dbReference type="RefSeq" id="YP_009842509.1">
    <property type="nucleotide sequence ID" value="NC_048742.1"/>
</dbReference>
<keyword evidence="3" id="KW-1185">Reference proteome</keyword>
<name>A0A3Q9R4R2_9CAUD</name>